<reference evidence="1 2" key="1">
    <citation type="journal article" date="2018" name="Mol. Biol. Evol.">
        <title>Broad Genomic Sampling Reveals a Smut Pathogenic Ancestry of the Fungal Clade Ustilaginomycotina.</title>
        <authorList>
            <person name="Kijpornyongpan T."/>
            <person name="Mondo S.J."/>
            <person name="Barry K."/>
            <person name="Sandor L."/>
            <person name="Lee J."/>
            <person name="Lipzen A."/>
            <person name="Pangilinan J."/>
            <person name="LaButti K."/>
            <person name="Hainaut M."/>
            <person name="Henrissat B."/>
            <person name="Grigoriev I.V."/>
            <person name="Spatafora J.W."/>
            <person name="Aime M.C."/>
        </authorList>
    </citation>
    <scope>NUCLEOTIDE SEQUENCE [LARGE SCALE GENOMIC DNA]</scope>
    <source>
        <strain evidence="1 2">SA 807</strain>
    </source>
</reference>
<protein>
    <submittedName>
        <fullName evidence="1">Aminomethyltransferase folate-binding domain-containing protein</fullName>
    </submittedName>
</protein>
<gene>
    <name evidence="1" type="ORF">IE53DRAFT_376771</name>
</gene>
<evidence type="ECO:0000313" key="2">
    <source>
        <dbReference type="Proteomes" id="UP000245626"/>
    </source>
</evidence>
<name>A0ACD0P7W3_9BASI</name>
<dbReference type="EMBL" id="KZ819695">
    <property type="protein sequence ID" value="PWN54131.1"/>
    <property type="molecule type" value="Genomic_DNA"/>
</dbReference>
<proteinExistence type="predicted"/>
<keyword evidence="2" id="KW-1185">Reference proteome</keyword>
<accession>A0ACD0P7W3</accession>
<sequence>MKNDDEVGDEDDDAPLSQINPQILKSTGRSLSNSAIRWFSSAPNRHQNHAVSILAAELTDRGLLEVDGKDTVRLLQGLVSNDVRHLSPGRALQTTLTLAAFSNPRGRLLAETLIHQLPSEGHPHILLDMDRSVLPIVQNHIKKFKLRTRVSIKDVSEQYIPMQFWREDGADLKLADFFSEGSSTPPGQVAIARDGRAPGMGLRIALKRDSALPFDLDFKIVSDDEYKIHRTLRGVPEGSVDFPPESSLPLEACIDYMNGIDYKKGCYIGQELTARTHHTGVVRKRIVPISLYEPGTRAPDKFAVDRKFSHTLPPPATSIRSSPLVTNPANSEASKRPMKEKSAGRFTQGIHNIGFAYLRLDQVRRWSDPQEAGGASPSLDGGLSMSVGIGESGKKLLVKPWIPDWWPENPVLKGETPGPSDED</sequence>
<organism evidence="1 2">
    <name type="scientific">Violaceomyces palustris</name>
    <dbReference type="NCBI Taxonomy" id="1673888"/>
    <lineage>
        <taxon>Eukaryota</taxon>
        <taxon>Fungi</taxon>
        <taxon>Dikarya</taxon>
        <taxon>Basidiomycota</taxon>
        <taxon>Ustilaginomycotina</taxon>
        <taxon>Ustilaginomycetes</taxon>
        <taxon>Violaceomycetales</taxon>
        <taxon>Violaceomycetaceae</taxon>
        <taxon>Violaceomyces</taxon>
    </lineage>
</organism>
<evidence type="ECO:0000313" key="1">
    <source>
        <dbReference type="EMBL" id="PWN54131.1"/>
    </source>
</evidence>
<dbReference type="Proteomes" id="UP000245626">
    <property type="component" value="Unassembled WGS sequence"/>
</dbReference>